<feature type="compositionally biased region" description="Low complexity" evidence="1">
    <location>
        <begin position="144"/>
        <end position="157"/>
    </location>
</feature>
<proteinExistence type="predicted"/>
<evidence type="ECO:0000313" key="4">
    <source>
        <dbReference type="Proteomes" id="UP001180845"/>
    </source>
</evidence>
<feature type="compositionally biased region" description="Pro residues" evidence="1">
    <location>
        <begin position="750"/>
        <end position="774"/>
    </location>
</feature>
<dbReference type="Proteomes" id="UP001180845">
    <property type="component" value="Unassembled WGS sequence"/>
</dbReference>
<dbReference type="PANTHER" id="PTHR42059:SF1">
    <property type="entry name" value="TNT DOMAIN-CONTAINING PROTEIN"/>
    <property type="match status" value="1"/>
</dbReference>
<feature type="domain" description="TNT" evidence="2">
    <location>
        <begin position="842"/>
        <end position="925"/>
    </location>
</feature>
<feature type="region of interest" description="Disordered" evidence="1">
    <location>
        <begin position="379"/>
        <end position="458"/>
    </location>
</feature>
<feature type="compositionally biased region" description="Low complexity" evidence="1">
    <location>
        <begin position="797"/>
        <end position="812"/>
    </location>
</feature>
<feature type="compositionally biased region" description="Pro residues" evidence="1">
    <location>
        <begin position="784"/>
        <end position="796"/>
    </location>
</feature>
<keyword evidence="4" id="KW-1185">Reference proteome</keyword>
<feature type="compositionally biased region" description="Basic and acidic residues" evidence="1">
    <location>
        <begin position="624"/>
        <end position="634"/>
    </location>
</feature>
<dbReference type="InterPro" id="IPR036170">
    <property type="entry name" value="YezG-like_sf"/>
</dbReference>
<reference evidence="3" key="1">
    <citation type="submission" date="2023-07" db="EMBL/GenBank/DDBJ databases">
        <title>Sequencing the genomes of 1000 actinobacteria strains.</title>
        <authorList>
            <person name="Klenk H.-P."/>
        </authorList>
    </citation>
    <scope>NUCLEOTIDE SEQUENCE</scope>
    <source>
        <strain evidence="3">DSM 45977</strain>
    </source>
</reference>
<dbReference type="EMBL" id="JAVDXW010000001">
    <property type="protein sequence ID" value="MDR7302597.1"/>
    <property type="molecule type" value="Genomic_DNA"/>
</dbReference>
<dbReference type="AlphaFoldDB" id="A0AAE3ZCW0"/>
<evidence type="ECO:0000313" key="3">
    <source>
        <dbReference type="EMBL" id="MDR7302597.1"/>
    </source>
</evidence>
<organism evidence="3 4">
    <name type="scientific">Haloactinomyces albus</name>
    <dbReference type="NCBI Taxonomy" id="1352928"/>
    <lineage>
        <taxon>Bacteria</taxon>
        <taxon>Bacillati</taxon>
        <taxon>Actinomycetota</taxon>
        <taxon>Actinomycetes</taxon>
        <taxon>Actinopolysporales</taxon>
        <taxon>Actinopolysporaceae</taxon>
        <taxon>Haloactinomyces</taxon>
    </lineage>
</organism>
<sequence>MSRPTAISPEEQEQIARKIGVLLLQGAPEDWQQITVEYRATGDYHDLLGETARQDGSTETWEPPEDLLGIFEHLREGMYRPDVGTWISALYIVERPSSYRIDINFDEEPQWQQPLPRAAYVDELHRYPRSEENVPDWMRAKLDGSSGSGAVQSSAPQPVQPAPEDGFTGPQDAVSDADGDAVGGGSGAADGDQLFGDQPFRGRSFRTARVFDGIDEQGRPLVATRTPVPPEESGSLRQYLENAPIVLASRDNEPDRLDPEHSAVVPATWHTDGTWLWQGALPYYLAQYGLPPDPELLEHIRSGQFTLPEIDDHTRDAAVSALFDQPAPETGVETGAPDDRMSAAFREQDASGADGHGTGEYGDAFEHSAAEAPIDRRPDEPVAADDALSAPPLGDVAPEAADGPGTDDASTNGRDADELEADNLGVDGLGLEESGTDDARDADFGTGEQESWRPEPESHIEVGSVARHGRPDDDDELDASDSDLVFARLHDRLSDFGVDPDGYRIGSRADNAWCLMDEGSDWVVTGPEDSPDELRFARPEQAAAHLLGSLLMSQATSASENTRSDSPESAGSSAPDDPAEFVGSPEPAVSAEATGSTESASTTAEPHRETPALVDLPPRPSADSQHRPTEEPDGHFLFTANQPPSQEEGPSEVPESPAARDNDSAMRDEAAVGEEPTRIRQAPPMNPAPPPPAEPASGGPTTPGQGIPPLPKRQPRTDLPPAPATPPPPGGSTGADQWQSGPGVSGGVGPPHPGTPGEPPRPPQAGGPGEPPARPNGALHRPPQAGPGEPPRPPQAAPAGQVPAGQAPSGQALNGQAPQQPIEPLRGEPPLTLYRDRRTVVLQPGTDLDRFGEPSGNVTYAIRTPYTQRSLPPQWANRSYLAYRVQRPIQVLRGTAVPWFEQQGGGTAYVLPAAVGDLVANGTLIALTGNEAPPRPSMD</sequence>
<gene>
    <name evidence="3" type="ORF">JOF55_002778</name>
</gene>
<evidence type="ECO:0000259" key="2">
    <source>
        <dbReference type="Pfam" id="PF14021"/>
    </source>
</evidence>
<accession>A0AAE3ZCW0</accession>
<feature type="compositionally biased region" description="Pro residues" evidence="1">
    <location>
        <begin position="706"/>
        <end position="730"/>
    </location>
</feature>
<evidence type="ECO:0000256" key="1">
    <source>
        <dbReference type="SAM" id="MobiDB-lite"/>
    </source>
</evidence>
<name>A0AAE3ZCW0_9ACTN</name>
<dbReference type="RefSeq" id="WP_310274255.1">
    <property type="nucleotide sequence ID" value="NZ_JAVDXW010000001.1"/>
</dbReference>
<dbReference type="PANTHER" id="PTHR42059">
    <property type="entry name" value="TNT DOMAIN-CONTAINING PROTEIN"/>
    <property type="match status" value="1"/>
</dbReference>
<dbReference type="InterPro" id="IPR053024">
    <property type="entry name" value="Fungal_surface_NADase"/>
</dbReference>
<feature type="compositionally biased region" description="Low complexity" evidence="1">
    <location>
        <begin position="695"/>
        <end position="705"/>
    </location>
</feature>
<feature type="region of interest" description="Disordered" evidence="1">
    <location>
        <begin position="139"/>
        <end position="199"/>
    </location>
</feature>
<dbReference type="SUPFAM" id="SSF160424">
    <property type="entry name" value="BH3703-like"/>
    <property type="match status" value="1"/>
</dbReference>
<protein>
    <recommendedName>
        <fullName evidence="2">TNT domain-containing protein</fullName>
    </recommendedName>
</protein>
<feature type="compositionally biased region" description="Basic and acidic residues" evidence="1">
    <location>
        <begin position="658"/>
        <end position="678"/>
    </location>
</feature>
<feature type="compositionally biased region" description="Pro residues" evidence="1">
    <location>
        <begin position="684"/>
        <end position="694"/>
    </location>
</feature>
<dbReference type="Pfam" id="PF14021">
    <property type="entry name" value="TNT"/>
    <property type="match status" value="1"/>
</dbReference>
<dbReference type="GO" id="GO:0050135">
    <property type="term" value="F:NADP+ nucleosidase activity"/>
    <property type="evidence" value="ECO:0007669"/>
    <property type="project" value="InterPro"/>
</dbReference>
<comment type="caution">
    <text evidence="3">The sequence shown here is derived from an EMBL/GenBank/DDBJ whole genome shotgun (WGS) entry which is preliminary data.</text>
</comment>
<feature type="region of interest" description="Disordered" evidence="1">
    <location>
        <begin position="555"/>
        <end position="832"/>
    </location>
</feature>
<feature type="compositionally biased region" description="Low complexity" evidence="1">
    <location>
        <begin position="590"/>
        <end position="604"/>
    </location>
</feature>
<dbReference type="InterPro" id="IPR025331">
    <property type="entry name" value="TNT"/>
</dbReference>